<dbReference type="RefSeq" id="XP_066914038.1">
    <property type="nucleotide sequence ID" value="XM_067057937.1"/>
</dbReference>
<evidence type="ECO:0000259" key="3">
    <source>
        <dbReference type="Pfam" id="PF13598"/>
    </source>
</evidence>
<dbReference type="InterPro" id="IPR037291">
    <property type="entry name" value="DUF4139"/>
</dbReference>
<evidence type="ECO:0008006" key="7">
    <source>
        <dbReference type="Google" id="ProtNLM"/>
    </source>
</evidence>
<keyword evidence="1" id="KW-0175">Coiled coil</keyword>
<feature type="domain" description="DUF4140" evidence="4">
    <location>
        <begin position="57"/>
        <end position="164"/>
    </location>
</feature>
<dbReference type="PANTHER" id="PTHR31005">
    <property type="entry name" value="DUF4139 DOMAIN-CONTAINING PROTEIN"/>
    <property type="match status" value="1"/>
</dbReference>
<dbReference type="AlphaFoldDB" id="A0A7M5X8E5"/>
<protein>
    <recommendedName>
        <fullName evidence="7">DUF4139 domain-containing protein</fullName>
    </recommendedName>
</protein>
<feature type="domain" description="DUF4139" evidence="3">
    <location>
        <begin position="265"/>
        <end position="608"/>
    </location>
</feature>
<dbReference type="Pfam" id="PF13600">
    <property type="entry name" value="DUF4140"/>
    <property type="match status" value="1"/>
</dbReference>
<accession>A0A7M5X8E5</accession>
<dbReference type="InterPro" id="IPR025554">
    <property type="entry name" value="DUF4140"/>
</dbReference>
<dbReference type="Proteomes" id="UP000594262">
    <property type="component" value="Unplaced"/>
</dbReference>
<evidence type="ECO:0000256" key="2">
    <source>
        <dbReference type="SAM" id="MobiDB-lite"/>
    </source>
</evidence>
<evidence type="ECO:0000313" key="5">
    <source>
        <dbReference type="EnsemblMetazoa" id="CLYHEMP019171.1"/>
    </source>
</evidence>
<dbReference type="PANTHER" id="PTHR31005:SF8">
    <property type="entry name" value="DUF4139 DOMAIN-CONTAINING PROTEIN"/>
    <property type="match status" value="1"/>
</dbReference>
<keyword evidence="6" id="KW-1185">Reference proteome</keyword>
<dbReference type="EnsemblMetazoa" id="CLYHEMT019171.1">
    <property type="protein sequence ID" value="CLYHEMP019171.1"/>
    <property type="gene ID" value="CLYHEMG019171"/>
</dbReference>
<dbReference type="Pfam" id="PF13598">
    <property type="entry name" value="DUF4139"/>
    <property type="match status" value="1"/>
</dbReference>
<name>A0A7M5X8E5_9CNID</name>
<evidence type="ECO:0000313" key="6">
    <source>
        <dbReference type="Proteomes" id="UP000594262"/>
    </source>
</evidence>
<evidence type="ECO:0000256" key="1">
    <source>
        <dbReference type="SAM" id="Coils"/>
    </source>
</evidence>
<feature type="region of interest" description="Disordered" evidence="2">
    <location>
        <begin position="1"/>
        <end position="21"/>
    </location>
</feature>
<dbReference type="GeneID" id="136801301"/>
<feature type="coiled-coil region" evidence="1">
    <location>
        <begin position="129"/>
        <end position="163"/>
    </location>
</feature>
<evidence type="ECO:0000259" key="4">
    <source>
        <dbReference type="Pfam" id="PF13600"/>
    </source>
</evidence>
<reference evidence="5" key="1">
    <citation type="submission" date="2021-01" db="UniProtKB">
        <authorList>
            <consortium name="EnsemblMetazoa"/>
        </authorList>
    </citation>
    <scope>IDENTIFICATION</scope>
</reference>
<sequence length="616" mass="69147">MSHSDRSDSEPEDLEQSVSISKGKLVVKMDQTIKKSESSATSTKEEVQIKDCPVKNVTVFVDRAEVNRIVDLNLQQGNVEVLLKDLPDCMDQDSMRVSCFGEATIVEVAYQEKAVKENGDDCDDSEQIKSKTEAEKKNIKGSIKTLEANKAKHEQRIEVINKEKLLLQNYADCISSKKEDKVGDVLEKKSIENMLNFLAIYEERSTRIHNEFSDLTQKIEEIVKEIGILKQNLVKLEPKTQKTNMQRNVSILLEVKEESNVNLVASYVVSRASWRPFYDVRAFNKDSSVQILYFGMIRQNTGEDWEDAKLSLSTALPSVGGSPPSLKPQLLKVATVLTAKSAKSFRSKKLRYAAPAPRSNAFAMDQYDPTIEDSFELERCSSARESALPSAEATENLTSTNFDILRPSTIESDDVEHKVSICQLDFSPEFEYLAIPKSVAHAFLKIKVKNDSNYALLAGDANVFLDNNFLTKTTLSAVSPMEEFDIALGVDPSVKVTYKPVKKFQQRTGMISKADLFNFHQVIEIKNTKSLPVKIKVTDQCPWSTNDKIKITLQDPDIKFPKGNSSDTSIIKNGNASLYTNNNTIEWELEVPSSETKTINLKYQVEHPIGVRIEGL</sequence>
<dbReference type="OrthoDB" id="10068793at2759"/>
<proteinExistence type="predicted"/>
<organism evidence="5 6">
    <name type="scientific">Clytia hemisphaerica</name>
    <dbReference type="NCBI Taxonomy" id="252671"/>
    <lineage>
        <taxon>Eukaryota</taxon>
        <taxon>Metazoa</taxon>
        <taxon>Cnidaria</taxon>
        <taxon>Hydrozoa</taxon>
        <taxon>Hydroidolina</taxon>
        <taxon>Leptothecata</taxon>
        <taxon>Obeliida</taxon>
        <taxon>Clytiidae</taxon>
        <taxon>Clytia</taxon>
    </lineage>
</organism>
<dbReference type="InterPro" id="IPR011935">
    <property type="entry name" value="CHP02231"/>
</dbReference>
<dbReference type="NCBIfam" id="TIGR02231">
    <property type="entry name" value="mucoidy inhibitor MuiA family protein"/>
    <property type="match status" value="1"/>
</dbReference>